<sequence length="237" mass="26274">MDTDVRQQLEAIPGPAGESIVIPHPVGTAVAIRSIRDFPDREPAVSFAVAGTVLQDDEDLIVVMTSPGSDRAARAGRRTGPRGRNVVVTGWDGTHDVATWEGPTVVRVHPRGSCWSLWRWHDGENWVGDWYGNLESPWRRSAVGYDTQDWALDVVGEGVPGAEGLAVRFKDEDELDWYVEQGAFSPERAAYFRSVGAELAELLRRGRGLVGADWSRWIPPRDMPPVPLPKGWQRLTD</sequence>
<dbReference type="RefSeq" id="WP_193118806.1">
    <property type="nucleotide sequence ID" value="NZ_BAAAIR010000044.1"/>
</dbReference>
<evidence type="ECO:0000313" key="2">
    <source>
        <dbReference type="EMBL" id="MFC5297439.1"/>
    </source>
</evidence>
<evidence type="ECO:0000313" key="3">
    <source>
        <dbReference type="Proteomes" id="UP001595937"/>
    </source>
</evidence>
<dbReference type="GeneID" id="303298208"/>
<dbReference type="Gene3D" id="2.40.380.10">
    <property type="entry name" value="FomD-like"/>
    <property type="match status" value="1"/>
</dbReference>
<organism evidence="2 3">
    <name type="scientific">Brachybacterium tyrofermentans</name>
    <dbReference type="NCBI Taxonomy" id="47848"/>
    <lineage>
        <taxon>Bacteria</taxon>
        <taxon>Bacillati</taxon>
        <taxon>Actinomycetota</taxon>
        <taxon>Actinomycetes</taxon>
        <taxon>Micrococcales</taxon>
        <taxon>Dermabacteraceae</taxon>
        <taxon>Brachybacterium</taxon>
    </lineage>
</organism>
<dbReference type="InterPro" id="IPR007295">
    <property type="entry name" value="DUF402"/>
</dbReference>
<feature type="domain" description="DUF402" evidence="1">
    <location>
        <begin position="90"/>
        <end position="207"/>
    </location>
</feature>
<dbReference type="EMBL" id="JBHSLN010000021">
    <property type="protein sequence ID" value="MFC5297439.1"/>
    <property type="molecule type" value="Genomic_DNA"/>
</dbReference>
<name>A0ABW0FFJ0_9MICO</name>
<dbReference type="SUPFAM" id="SSF159234">
    <property type="entry name" value="FomD-like"/>
    <property type="match status" value="1"/>
</dbReference>
<dbReference type="Pfam" id="PF04167">
    <property type="entry name" value="DUF402"/>
    <property type="match status" value="1"/>
</dbReference>
<accession>A0ABW0FFJ0</accession>
<reference evidence="3" key="1">
    <citation type="journal article" date="2019" name="Int. J. Syst. Evol. Microbiol.">
        <title>The Global Catalogue of Microorganisms (GCM) 10K type strain sequencing project: providing services to taxonomists for standard genome sequencing and annotation.</title>
        <authorList>
            <consortium name="The Broad Institute Genomics Platform"/>
            <consortium name="The Broad Institute Genome Sequencing Center for Infectious Disease"/>
            <person name="Wu L."/>
            <person name="Ma J."/>
        </authorList>
    </citation>
    <scope>NUCLEOTIDE SEQUENCE [LARGE SCALE GENOMIC DNA]</scope>
    <source>
        <strain evidence="3">CGMCC 1.16455</strain>
    </source>
</reference>
<comment type="caution">
    <text evidence="2">The sequence shown here is derived from an EMBL/GenBank/DDBJ whole genome shotgun (WGS) entry which is preliminary data.</text>
</comment>
<protein>
    <submittedName>
        <fullName evidence="2">DUF402 domain-containing protein</fullName>
    </submittedName>
</protein>
<keyword evidence="3" id="KW-1185">Reference proteome</keyword>
<proteinExistence type="predicted"/>
<gene>
    <name evidence="2" type="ORF">ACFPK8_07945</name>
</gene>
<dbReference type="Proteomes" id="UP001595937">
    <property type="component" value="Unassembled WGS sequence"/>
</dbReference>
<dbReference type="InterPro" id="IPR035930">
    <property type="entry name" value="FomD-like_sf"/>
</dbReference>
<evidence type="ECO:0000259" key="1">
    <source>
        <dbReference type="Pfam" id="PF04167"/>
    </source>
</evidence>